<reference evidence="2 3" key="1">
    <citation type="journal article" date="2020" name="Nature">
        <title>Six reference-quality genomes reveal evolution of bat adaptations.</title>
        <authorList>
            <person name="Jebb D."/>
            <person name="Huang Z."/>
            <person name="Pippel M."/>
            <person name="Hughes G.M."/>
            <person name="Lavrichenko K."/>
            <person name="Devanna P."/>
            <person name="Winkler S."/>
            <person name="Jermiin L.S."/>
            <person name="Skirmuntt E.C."/>
            <person name="Katzourakis A."/>
            <person name="Burkitt-Gray L."/>
            <person name="Ray D.A."/>
            <person name="Sullivan K.A.M."/>
            <person name="Roscito J.G."/>
            <person name="Kirilenko B.M."/>
            <person name="Davalos L.M."/>
            <person name="Corthals A.P."/>
            <person name="Power M.L."/>
            <person name="Jones G."/>
            <person name="Ransome R.D."/>
            <person name="Dechmann D.K.N."/>
            <person name="Locatelli A.G."/>
            <person name="Puechmaille S.J."/>
            <person name="Fedrigo O."/>
            <person name="Jarvis E.D."/>
            <person name="Hiller M."/>
            <person name="Vernes S.C."/>
            <person name="Myers E.W."/>
            <person name="Teeling E.C."/>
        </authorList>
    </citation>
    <scope>NUCLEOTIDE SEQUENCE [LARGE SCALE GENOMIC DNA]</scope>
    <source>
        <strain evidence="2">MMyoMyo1</strain>
        <tissue evidence="2">Flight muscle</tissue>
    </source>
</reference>
<dbReference type="AlphaFoldDB" id="A0A7J7SC01"/>
<evidence type="ECO:0000313" key="3">
    <source>
        <dbReference type="Proteomes" id="UP000527355"/>
    </source>
</evidence>
<evidence type="ECO:0000256" key="1">
    <source>
        <dbReference type="SAM" id="MobiDB-lite"/>
    </source>
</evidence>
<proteinExistence type="predicted"/>
<feature type="compositionally biased region" description="Low complexity" evidence="1">
    <location>
        <begin position="110"/>
        <end position="119"/>
    </location>
</feature>
<dbReference type="EMBL" id="JABWUV010000019">
    <property type="protein sequence ID" value="KAF6286006.1"/>
    <property type="molecule type" value="Genomic_DNA"/>
</dbReference>
<protein>
    <submittedName>
        <fullName evidence="2">Uncharacterized protein</fullName>
    </submittedName>
</protein>
<feature type="region of interest" description="Disordered" evidence="1">
    <location>
        <begin position="99"/>
        <end position="140"/>
    </location>
</feature>
<dbReference type="Proteomes" id="UP000527355">
    <property type="component" value="Unassembled WGS sequence"/>
</dbReference>
<organism evidence="2 3">
    <name type="scientific">Myotis myotis</name>
    <name type="common">Greater mouse-eared bat</name>
    <name type="synonym">Vespertilio myotis</name>
    <dbReference type="NCBI Taxonomy" id="51298"/>
    <lineage>
        <taxon>Eukaryota</taxon>
        <taxon>Metazoa</taxon>
        <taxon>Chordata</taxon>
        <taxon>Craniata</taxon>
        <taxon>Vertebrata</taxon>
        <taxon>Euteleostomi</taxon>
        <taxon>Mammalia</taxon>
        <taxon>Eutheria</taxon>
        <taxon>Laurasiatheria</taxon>
        <taxon>Chiroptera</taxon>
        <taxon>Yangochiroptera</taxon>
        <taxon>Vespertilionidae</taxon>
        <taxon>Myotis</taxon>
    </lineage>
</organism>
<name>A0A7J7SC01_MYOMY</name>
<gene>
    <name evidence="2" type="ORF">mMyoMyo1_009556</name>
</gene>
<sequence>MPAQGTASLARSWSRGRTRPPTLPGGWTLWWLAARQLGRTRLDSAVPGEMQPYAGKAACANLCAICVPTSARSEALPGVRVCFLRSWGGRGLLMSWGERLRPRPHPQDPSWPASSAGSTWAGGSGGDRPRHPLLTGGVLT</sequence>
<keyword evidence="3" id="KW-1185">Reference proteome</keyword>
<feature type="compositionally biased region" description="Polar residues" evidence="1">
    <location>
        <begin position="1"/>
        <end position="11"/>
    </location>
</feature>
<evidence type="ECO:0000313" key="2">
    <source>
        <dbReference type="EMBL" id="KAF6286006.1"/>
    </source>
</evidence>
<accession>A0A7J7SC01</accession>
<comment type="caution">
    <text evidence="2">The sequence shown here is derived from an EMBL/GenBank/DDBJ whole genome shotgun (WGS) entry which is preliminary data.</text>
</comment>
<feature type="region of interest" description="Disordered" evidence="1">
    <location>
        <begin position="1"/>
        <end position="20"/>
    </location>
</feature>